<dbReference type="Pfam" id="PF05569">
    <property type="entry name" value="Peptidase_M56"/>
    <property type="match status" value="1"/>
</dbReference>
<dbReference type="AlphaFoldDB" id="A0A916DV27"/>
<keyword evidence="4" id="KW-1185">Reference proteome</keyword>
<protein>
    <recommendedName>
        <fullName evidence="2">Peptidase M56 domain-containing protein</fullName>
    </recommendedName>
</protein>
<dbReference type="PANTHER" id="PTHR34978:SF3">
    <property type="entry name" value="SLR0241 PROTEIN"/>
    <property type="match status" value="1"/>
</dbReference>
<evidence type="ECO:0000313" key="4">
    <source>
        <dbReference type="Proteomes" id="UP001060919"/>
    </source>
</evidence>
<name>A0A916DV27_9BACT</name>
<dbReference type="InterPro" id="IPR052173">
    <property type="entry name" value="Beta-lactam_resp_regulator"/>
</dbReference>
<dbReference type="RefSeq" id="WP_264789172.1">
    <property type="nucleotide sequence ID" value="NZ_AP026867.1"/>
</dbReference>
<keyword evidence="1" id="KW-0472">Membrane</keyword>
<dbReference type="PANTHER" id="PTHR34978">
    <property type="entry name" value="POSSIBLE SENSOR-TRANSDUCER PROTEIN BLAR"/>
    <property type="match status" value="1"/>
</dbReference>
<organism evidence="3 4">
    <name type="scientific">Aureispira anguillae</name>
    <dbReference type="NCBI Taxonomy" id="2864201"/>
    <lineage>
        <taxon>Bacteria</taxon>
        <taxon>Pseudomonadati</taxon>
        <taxon>Bacteroidota</taxon>
        <taxon>Saprospiria</taxon>
        <taxon>Saprospirales</taxon>
        <taxon>Saprospiraceae</taxon>
        <taxon>Aureispira</taxon>
    </lineage>
</organism>
<reference evidence="3" key="1">
    <citation type="submission" date="2022-09" db="EMBL/GenBank/DDBJ databases">
        <title>Aureispira anguillicida sp. nov., isolated from Leptocephalus of Japanese eel Anguilla japonica.</title>
        <authorList>
            <person name="Yuasa K."/>
            <person name="Mekata T."/>
            <person name="Ikunari K."/>
        </authorList>
    </citation>
    <scope>NUCLEOTIDE SEQUENCE</scope>
    <source>
        <strain evidence="3">EL160426</strain>
    </source>
</reference>
<dbReference type="InterPro" id="IPR008756">
    <property type="entry name" value="Peptidase_M56"/>
</dbReference>
<feature type="transmembrane region" description="Helical" evidence="1">
    <location>
        <begin position="34"/>
        <end position="51"/>
    </location>
</feature>
<evidence type="ECO:0000259" key="2">
    <source>
        <dbReference type="Pfam" id="PF05569"/>
    </source>
</evidence>
<gene>
    <name evidence="3" type="ORF">AsAng_0046890</name>
</gene>
<dbReference type="EMBL" id="AP026867">
    <property type="protein sequence ID" value="BDS13926.1"/>
    <property type="molecule type" value="Genomic_DNA"/>
</dbReference>
<proteinExistence type="predicted"/>
<dbReference type="Proteomes" id="UP001060919">
    <property type="component" value="Chromosome"/>
</dbReference>
<keyword evidence="1" id="KW-1133">Transmembrane helix</keyword>
<evidence type="ECO:0000256" key="1">
    <source>
        <dbReference type="SAM" id="Phobius"/>
    </source>
</evidence>
<feature type="transmembrane region" description="Helical" evidence="1">
    <location>
        <begin position="90"/>
        <end position="111"/>
    </location>
</feature>
<evidence type="ECO:0000313" key="3">
    <source>
        <dbReference type="EMBL" id="BDS13926.1"/>
    </source>
</evidence>
<feature type="domain" description="Peptidase M56" evidence="2">
    <location>
        <begin position="147"/>
        <end position="257"/>
    </location>
</feature>
<feature type="transmembrane region" description="Helical" evidence="1">
    <location>
        <begin position="263"/>
        <end position="285"/>
    </location>
</feature>
<dbReference type="KEGG" id="aup:AsAng_0046890"/>
<keyword evidence="1" id="KW-0812">Transmembrane</keyword>
<accession>A0A916DV27</accession>
<sequence>MIIYLIKSGLCLGLVLGGYQLVLEREKMLQFNRWFLLAGLCFSFIVPLISLEWQSIEVVNKQVVNVIPLLETAETAEMNVNNDITFYDQWSWLFGVLYLLITLLLGGRFFYHLRTLLKQVSGNGSINYQGAKLVLLKENGLPYTFLNYIFVSEDAYRNNQIEQELYTHELAHANQLHTLDVLVVELLQTLFWINPFLPFYKKAIQLNHEFLADDKVIKAHQKVKVYQHLLLDKIKSNNSLLLTSNFNFLLTKKRLKMMTKNTSWGRSISLASMTLPLFFGLLLLFSKAVTGQDTSPKTTQELRDAYYKHSTIVYYNEESDLKTYKPYTALQEKEKALLPRIPEPDGNNATLPKGTAVYINKDKRITIKLPRDGAIIPPPPPPPAPPAFPERAMRVPPPPPPANAKMVKEYNTIAKKYSGSAGKNKIVKRDELMRLMHLYELMTEDQKKEAVPFPSLTPVPAQK</sequence>